<dbReference type="AlphaFoldDB" id="A0AAV4QYM2"/>
<evidence type="ECO:0000313" key="3">
    <source>
        <dbReference type="Proteomes" id="UP001054945"/>
    </source>
</evidence>
<reference evidence="2 3" key="1">
    <citation type="submission" date="2021-06" db="EMBL/GenBank/DDBJ databases">
        <title>Caerostris extrusa draft genome.</title>
        <authorList>
            <person name="Kono N."/>
            <person name="Arakawa K."/>
        </authorList>
    </citation>
    <scope>NUCLEOTIDE SEQUENCE [LARGE SCALE GENOMIC DNA]</scope>
</reference>
<protein>
    <submittedName>
        <fullName evidence="2">Uncharacterized protein</fullName>
    </submittedName>
</protein>
<dbReference type="EMBL" id="BPLR01006939">
    <property type="protein sequence ID" value="GIY13434.1"/>
    <property type="molecule type" value="Genomic_DNA"/>
</dbReference>
<organism evidence="2 3">
    <name type="scientific">Caerostris extrusa</name>
    <name type="common">Bark spider</name>
    <name type="synonym">Caerostris bankana</name>
    <dbReference type="NCBI Taxonomy" id="172846"/>
    <lineage>
        <taxon>Eukaryota</taxon>
        <taxon>Metazoa</taxon>
        <taxon>Ecdysozoa</taxon>
        <taxon>Arthropoda</taxon>
        <taxon>Chelicerata</taxon>
        <taxon>Arachnida</taxon>
        <taxon>Araneae</taxon>
        <taxon>Araneomorphae</taxon>
        <taxon>Entelegynae</taxon>
        <taxon>Araneoidea</taxon>
        <taxon>Araneidae</taxon>
        <taxon>Caerostris</taxon>
    </lineage>
</organism>
<comment type="caution">
    <text evidence="2">The sequence shown here is derived from an EMBL/GenBank/DDBJ whole genome shotgun (WGS) entry which is preliminary data.</text>
</comment>
<proteinExistence type="predicted"/>
<sequence length="146" mass="16665">MEFKNHSKLSRPFLTDTRPRNRRISNNPTVLVPLMMAHPSLVCTRKQFFISCENDLEEQNCLQAQISTIDRFWNLNFPDSSLKLKNHSKLSRSLLTDTLPRNGRISNNPTVAVPDHGPTIPPSFRGSIKKNQISAKLLRKVQCVLT</sequence>
<keyword evidence="3" id="KW-1185">Reference proteome</keyword>
<accession>A0AAV4QYM2</accession>
<evidence type="ECO:0000256" key="1">
    <source>
        <dbReference type="SAM" id="MobiDB-lite"/>
    </source>
</evidence>
<gene>
    <name evidence="2" type="ORF">CEXT_814301</name>
</gene>
<dbReference type="Proteomes" id="UP001054945">
    <property type="component" value="Unassembled WGS sequence"/>
</dbReference>
<evidence type="ECO:0000313" key="2">
    <source>
        <dbReference type="EMBL" id="GIY13434.1"/>
    </source>
</evidence>
<name>A0AAV4QYM2_CAEEX</name>
<feature type="region of interest" description="Disordered" evidence="1">
    <location>
        <begin position="1"/>
        <end position="25"/>
    </location>
</feature>